<evidence type="ECO:0000256" key="1">
    <source>
        <dbReference type="ARBA" id="ARBA00001231"/>
    </source>
</evidence>
<protein>
    <recommendedName>
        <fullName evidence="7">Beta-hexosaminidase</fullName>
        <ecNumber evidence="7">3.2.1.52</ecNumber>
    </recommendedName>
</protein>
<dbReference type="Proteomes" id="UP001605036">
    <property type="component" value="Unassembled WGS sequence"/>
</dbReference>
<evidence type="ECO:0000256" key="5">
    <source>
        <dbReference type="ARBA" id="ARBA00023180"/>
    </source>
</evidence>
<dbReference type="AlphaFoldDB" id="A0ABD1Y6N9"/>
<sequence length="565" mass="64892">MSSNRLRSMAVNSMGTIGRTLMIFLLLAMMFEGEVCGYRSKQWRRSFSKTDMKYKPRKPLQIEANETWVWPMPAEWTSGEGTLIVDPKLELVVQGSLSESDVMEEAFERYCGHIFVHQTIMNLRLPSDVPILQRLVINVISDSQTLQLGTDESYTLTIPASDKASDVYLEASNIYGALRGLETFSQLCRFNFETKFVQIPRTPWSIRDKPRFQFRGLLIDTSRHYLPLETIKKVIDSMAYAKLNVLHWHIVDTQSFPLEIPSYPGLWEGSYTKTERYTMEDAANIVEYARRRGINVMPELDTPGHAASWGVGYTQLWPTPDCQQPLDVSSKFTFEVIGGILADFRKVFPFDLMHLGGDEVDTTCWNETEHIHHWLKEKDLTPHDAYATFVLEVQKTARKLGWAPVNWEEPFTEFGDLLSPDTVVHEWYSSNLVPEIVNKGYRCIVSNQDVWYLDHLDVEWELFYLNEPLTDLNSREQQELVIGGEVCMWGETADPGDIEATIWPRAAAAAERLWSPKYLANSTDRALPRLQRFRCLLHERGVGAAPVKNYYAREGPEEPGSCYDQ</sequence>
<feature type="domain" description="Beta-hexosaminidase eukaryotic type N-terminal" evidence="10">
    <location>
        <begin position="69"/>
        <end position="187"/>
    </location>
</feature>
<comment type="caution">
    <text evidence="11">The sequence shown here is derived from an EMBL/GenBank/DDBJ whole genome shotgun (WGS) entry which is preliminary data.</text>
</comment>
<gene>
    <name evidence="11" type="ORF">R1flu_002638</name>
</gene>
<dbReference type="Pfam" id="PF00728">
    <property type="entry name" value="Glyco_hydro_20"/>
    <property type="match status" value="1"/>
</dbReference>
<evidence type="ECO:0000256" key="6">
    <source>
        <dbReference type="ARBA" id="ARBA00023295"/>
    </source>
</evidence>
<keyword evidence="6 7" id="KW-0326">Glycosidase</keyword>
<keyword evidence="3" id="KW-0732">Signal</keyword>
<feature type="domain" description="Glycoside hydrolase family 20 catalytic" evidence="9">
    <location>
        <begin position="212"/>
        <end position="516"/>
    </location>
</feature>
<dbReference type="EC" id="3.2.1.52" evidence="7"/>
<dbReference type="InterPro" id="IPR029019">
    <property type="entry name" value="HEX_eukaryotic_N"/>
</dbReference>
<dbReference type="Gene3D" id="3.20.20.80">
    <property type="entry name" value="Glycosidases"/>
    <property type="match status" value="1"/>
</dbReference>
<dbReference type="FunFam" id="3.20.20.80:FF:000063">
    <property type="entry name" value="Beta-hexosaminidase"/>
    <property type="match status" value="1"/>
</dbReference>
<feature type="active site" description="Proton donor" evidence="8">
    <location>
        <position position="359"/>
    </location>
</feature>
<evidence type="ECO:0000256" key="3">
    <source>
        <dbReference type="ARBA" id="ARBA00022729"/>
    </source>
</evidence>
<evidence type="ECO:0000256" key="8">
    <source>
        <dbReference type="PIRSR" id="PIRSR001093-1"/>
    </source>
</evidence>
<dbReference type="InterPro" id="IPR025705">
    <property type="entry name" value="Beta_hexosaminidase_sua/sub"/>
</dbReference>
<reference evidence="11 12" key="1">
    <citation type="submission" date="2024-09" db="EMBL/GenBank/DDBJ databases">
        <title>Chromosome-scale assembly of Riccia fluitans.</title>
        <authorList>
            <person name="Paukszto L."/>
            <person name="Sawicki J."/>
            <person name="Karawczyk K."/>
            <person name="Piernik-Szablinska J."/>
            <person name="Szczecinska M."/>
            <person name="Mazdziarz M."/>
        </authorList>
    </citation>
    <scope>NUCLEOTIDE SEQUENCE [LARGE SCALE GENOMIC DNA]</scope>
    <source>
        <strain evidence="11">Rf_01</strain>
        <tissue evidence="11">Aerial parts of the thallus</tissue>
    </source>
</reference>
<evidence type="ECO:0000256" key="4">
    <source>
        <dbReference type="ARBA" id="ARBA00022801"/>
    </source>
</evidence>
<dbReference type="InterPro" id="IPR017853">
    <property type="entry name" value="GH"/>
</dbReference>
<dbReference type="Gene3D" id="3.30.379.10">
    <property type="entry name" value="Chitobiase/beta-hexosaminidase domain 2-like"/>
    <property type="match status" value="1"/>
</dbReference>
<accession>A0ABD1Y6N9</accession>
<evidence type="ECO:0000256" key="7">
    <source>
        <dbReference type="PIRNR" id="PIRNR001093"/>
    </source>
</evidence>
<comment type="similarity">
    <text evidence="2 7">Belongs to the glycosyl hydrolase 20 family.</text>
</comment>
<dbReference type="EMBL" id="JBHFFA010000006">
    <property type="protein sequence ID" value="KAL2622433.1"/>
    <property type="molecule type" value="Genomic_DNA"/>
</dbReference>
<comment type="catalytic activity">
    <reaction evidence="1 7">
        <text>Hydrolysis of terminal non-reducing N-acetyl-D-hexosamine residues in N-acetyl-beta-D-hexosaminides.</text>
        <dbReference type="EC" id="3.2.1.52"/>
    </reaction>
</comment>
<dbReference type="Pfam" id="PF14845">
    <property type="entry name" value="Glycohydro_20b2"/>
    <property type="match status" value="1"/>
</dbReference>
<evidence type="ECO:0000259" key="9">
    <source>
        <dbReference type="Pfam" id="PF00728"/>
    </source>
</evidence>
<dbReference type="GO" id="GO:0004563">
    <property type="term" value="F:beta-N-acetylhexosaminidase activity"/>
    <property type="evidence" value="ECO:0007669"/>
    <property type="project" value="UniProtKB-EC"/>
</dbReference>
<keyword evidence="4 7" id="KW-0378">Hydrolase</keyword>
<dbReference type="PRINTS" id="PR00738">
    <property type="entry name" value="GLHYDRLASE20"/>
</dbReference>
<proteinExistence type="inferred from homology"/>
<keyword evidence="12" id="KW-1185">Reference proteome</keyword>
<evidence type="ECO:0000256" key="2">
    <source>
        <dbReference type="ARBA" id="ARBA00006285"/>
    </source>
</evidence>
<dbReference type="InterPro" id="IPR029018">
    <property type="entry name" value="Hex-like_dom2"/>
</dbReference>
<dbReference type="InterPro" id="IPR015883">
    <property type="entry name" value="Glyco_hydro_20_cat"/>
</dbReference>
<dbReference type="SUPFAM" id="SSF55545">
    <property type="entry name" value="beta-N-acetylhexosaminidase-like domain"/>
    <property type="match status" value="1"/>
</dbReference>
<keyword evidence="5" id="KW-0325">Glycoprotein</keyword>
<dbReference type="PIRSF" id="PIRSF001093">
    <property type="entry name" value="B-hxosamndse_ab_euk"/>
    <property type="match status" value="1"/>
</dbReference>
<evidence type="ECO:0000259" key="10">
    <source>
        <dbReference type="Pfam" id="PF14845"/>
    </source>
</evidence>
<dbReference type="PANTHER" id="PTHR22600">
    <property type="entry name" value="BETA-HEXOSAMINIDASE"/>
    <property type="match status" value="1"/>
</dbReference>
<dbReference type="SUPFAM" id="SSF51445">
    <property type="entry name" value="(Trans)glycosidases"/>
    <property type="match status" value="1"/>
</dbReference>
<dbReference type="PANTHER" id="PTHR22600:SF21">
    <property type="entry name" value="BETA-HEXOSAMINIDASE A"/>
    <property type="match status" value="1"/>
</dbReference>
<organism evidence="11 12">
    <name type="scientific">Riccia fluitans</name>
    <dbReference type="NCBI Taxonomy" id="41844"/>
    <lineage>
        <taxon>Eukaryota</taxon>
        <taxon>Viridiplantae</taxon>
        <taxon>Streptophyta</taxon>
        <taxon>Embryophyta</taxon>
        <taxon>Marchantiophyta</taxon>
        <taxon>Marchantiopsida</taxon>
        <taxon>Marchantiidae</taxon>
        <taxon>Marchantiales</taxon>
        <taxon>Ricciaceae</taxon>
        <taxon>Riccia</taxon>
    </lineage>
</organism>
<dbReference type="CDD" id="cd06562">
    <property type="entry name" value="GH20_HexA_HexB-like"/>
    <property type="match status" value="1"/>
</dbReference>
<evidence type="ECO:0000313" key="11">
    <source>
        <dbReference type="EMBL" id="KAL2622433.1"/>
    </source>
</evidence>
<evidence type="ECO:0000313" key="12">
    <source>
        <dbReference type="Proteomes" id="UP001605036"/>
    </source>
</evidence>
<name>A0ABD1Y6N9_9MARC</name>